<dbReference type="InterPro" id="IPR032295">
    <property type="entry name" value="DUF4842"/>
</dbReference>
<dbReference type="InterPro" id="IPR031025">
    <property type="entry name" value="LruC_dom"/>
</dbReference>
<evidence type="ECO:0000313" key="3">
    <source>
        <dbReference type="EMBL" id="QWG02062.1"/>
    </source>
</evidence>
<dbReference type="EMBL" id="CP076132">
    <property type="protein sequence ID" value="QWG02062.1"/>
    <property type="molecule type" value="Genomic_DNA"/>
</dbReference>
<dbReference type="KEGG" id="fya:KMW28_00305"/>
<dbReference type="Proteomes" id="UP000678679">
    <property type="component" value="Chromosome 1"/>
</dbReference>
<accession>A0AAX1N7R7</accession>
<evidence type="ECO:0000313" key="4">
    <source>
        <dbReference type="Proteomes" id="UP000678679"/>
    </source>
</evidence>
<reference evidence="3 4" key="1">
    <citation type="submission" date="2021-05" db="EMBL/GenBank/DDBJ databases">
        <title>Comparative genomic studies on the polysaccharide-degrading batcterial strains of the Flammeovirga genus.</title>
        <authorList>
            <person name="Zewei F."/>
            <person name="Zheng Z."/>
            <person name="Yu L."/>
            <person name="Ruyue G."/>
            <person name="Yanhong M."/>
            <person name="Yuanyuan C."/>
            <person name="Jingyan G."/>
            <person name="Wenjun H."/>
        </authorList>
    </citation>
    <scope>NUCLEOTIDE SEQUENCE [LARGE SCALE GENOMIC DNA]</scope>
    <source>
        <strain evidence="3 4">NBRC:100898</strain>
    </source>
</reference>
<keyword evidence="4" id="KW-1185">Reference proteome</keyword>
<dbReference type="RefSeq" id="WP_169665792.1">
    <property type="nucleotide sequence ID" value="NZ_CP076132.1"/>
</dbReference>
<gene>
    <name evidence="3" type="ORF">KMW28_00305</name>
</gene>
<protein>
    <submittedName>
        <fullName evidence="3">LruC domain-containing protein</fullName>
    </submittedName>
</protein>
<dbReference type="InterPro" id="IPR011042">
    <property type="entry name" value="6-blade_b-propeller_TolB-like"/>
</dbReference>
<proteinExistence type="predicted"/>
<sequence>MFNYRLSLLLSFLICASSCVRETENDPSNASNGGEKFAQLEIPADFDFSTSKSVHLKVLSTNFSNNSLYTVYFLDDNNNRVKINTGYSIDGGIYETKLDIPSYVDELRVVKVAAELEWEKSISINSEYAFIEFDIDTPPTKTFHRVLPEESTSRTKNSSCEDYLVATNGQGKSFTIHQEDQYSITEYPNIESNSWAMAYDQDNNIMYYDVAGKLYKRTLGESTSTLITSIATSSTGLNNGYPRMTLKDGKIYIGDGGSYAILDATTGNVLKNITVTNFPSNKNNGGDLVFDSNGDLYQACSGGLYRLEMNADTTVFNAVRISADNFPYYLTGIAIDRFDNIYASSNDSNSRIIKLDKQDGSYVIVNTLNRRCNDLAAFICSDDDFAGQDSDGDGISDGFDEYPNDPALAFNNYYPGSNGFGTYAFEDLYPAVGDYDFNDVIVNYRHNFITNANNMVVKMESKYIAKSVNASLNSGFGIELPILLDSITSVTGSTLSTGMVSLNGKGTETGIPDSKPVIIVFDNQNAIVSGSDIKTSGEMDMTTTFTQPITTSYLNFENFNPFIFAHERSREIHLSGKSATTKFDSEFINKGADVGGFKTSTNHPWGLSISHTFHPPKENVDITNAYNNFSGFATSGGTTKRNWYTDDSGNRNVDKIHLDN</sequence>
<dbReference type="NCBIfam" id="TIGR04456">
    <property type="entry name" value="LruC_dom"/>
    <property type="match status" value="1"/>
</dbReference>
<organism evidence="3 4">
    <name type="scientific">Flammeovirga yaeyamensis</name>
    <dbReference type="NCBI Taxonomy" id="367791"/>
    <lineage>
        <taxon>Bacteria</taxon>
        <taxon>Pseudomonadati</taxon>
        <taxon>Bacteroidota</taxon>
        <taxon>Cytophagia</taxon>
        <taxon>Cytophagales</taxon>
        <taxon>Flammeovirgaceae</taxon>
        <taxon>Flammeovirga</taxon>
    </lineage>
</organism>
<dbReference type="Gene3D" id="2.120.10.30">
    <property type="entry name" value="TolB, C-terminal domain"/>
    <property type="match status" value="1"/>
</dbReference>
<evidence type="ECO:0000259" key="2">
    <source>
        <dbReference type="Pfam" id="PF16130"/>
    </source>
</evidence>
<feature type="domain" description="DUF4842" evidence="2">
    <location>
        <begin position="454"/>
        <end position="644"/>
    </location>
</feature>
<feature type="signal peptide" evidence="1">
    <location>
        <begin position="1"/>
        <end position="22"/>
    </location>
</feature>
<feature type="chain" id="PRO_5043645715" evidence="1">
    <location>
        <begin position="23"/>
        <end position="660"/>
    </location>
</feature>
<name>A0AAX1N7R7_9BACT</name>
<dbReference type="Pfam" id="PF16130">
    <property type="entry name" value="DUF4842"/>
    <property type="match status" value="1"/>
</dbReference>
<dbReference type="SUPFAM" id="SSF63825">
    <property type="entry name" value="YWTD domain"/>
    <property type="match status" value="1"/>
</dbReference>
<evidence type="ECO:0000256" key="1">
    <source>
        <dbReference type="SAM" id="SignalP"/>
    </source>
</evidence>
<keyword evidence="1" id="KW-0732">Signal</keyword>
<dbReference type="AlphaFoldDB" id="A0AAX1N7R7"/>